<evidence type="ECO:0000256" key="3">
    <source>
        <dbReference type="ARBA" id="ARBA00023004"/>
    </source>
</evidence>
<dbReference type="InterPro" id="IPR050377">
    <property type="entry name" value="Radical_SAM_PqqE_MftC-like"/>
</dbReference>
<protein>
    <submittedName>
        <fullName evidence="6">Radical SAM protein</fullName>
    </submittedName>
</protein>
<dbReference type="InterPro" id="IPR058240">
    <property type="entry name" value="rSAM_sf"/>
</dbReference>
<dbReference type="Proteomes" id="UP000642284">
    <property type="component" value="Unassembled WGS sequence"/>
</dbReference>
<reference evidence="6 7" key="1">
    <citation type="submission" date="2020-08" db="EMBL/GenBank/DDBJ databases">
        <title>Genemic of Streptomyces polyaspartic.</title>
        <authorList>
            <person name="Liu W."/>
        </authorList>
    </citation>
    <scope>NUCLEOTIDE SEQUENCE [LARGE SCALE GENOMIC DNA]</scope>
    <source>
        <strain evidence="6 7">TRM66268-LWL</strain>
    </source>
</reference>
<evidence type="ECO:0000313" key="6">
    <source>
        <dbReference type="EMBL" id="MBC9714325.1"/>
    </source>
</evidence>
<evidence type="ECO:0000256" key="4">
    <source>
        <dbReference type="ARBA" id="ARBA00023014"/>
    </source>
</evidence>
<sequence length="301" mass="32569">MNTHVRTALISTAGHCKVACGFCFRADRAHGFLDTATYTRTLSRLKEAGVEGVCLTGGEPTHHPQLRQLVRLAHQFGMSVSMVTSARTVAEVIALSQVAHLLANVTVSADSQGAMLLGRTTRTAASAVGTLRAISTETKVLHVTCWGLKDEECQDLADLVSAAGVEVQFSPVVLDERALRREGKSVQDYLVQHHLDADRLDRYFSLSDRYRAYLGELKALQFPPNGGERWPCRSAAAYVSADGSVRRCPYGRASVSVDAPRAAIRHFLTAPAQDRVRPDCAAICRPSAACEDRSASYTAPA</sequence>
<keyword evidence="4" id="KW-0411">Iron-sulfur</keyword>
<dbReference type="CDD" id="cd01335">
    <property type="entry name" value="Radical_SAM"/>
    <property type="match status" value="1"/>
</dbReference>
<dbReference type="SFLD" id="SFLDS00029">
    <property type="entry name" value="Radical_SAM"/>
    <property type="match status" value="1"/>
</dbReference>
<dbReference type="PROSITE" id="PS51918">
    <property type="entry name" value="RADICAL_SAM"/>
    <property type="match status" value="1"/>
</dbReference>
<evidence type="ECO:0000313" key="7">
    <source>
        <dbReference type="Proteomes" id="UP000642284"/>
    </source>
</evidence>
<proteinExistence type="predicted"/>
<dbReference type="PANTHER" id="PTHR11228">
    <property type="entry name" value="RADICAL SAM DOMAIN PROTEIN"/>
    <property type="match status" value="1"/>
</dbReference>
<keyword evidence="3" id="KW-0408">Iron</keyword>
<organism evidence="6 7">
    <name type="scientific">Streptomyces polyasparticus</name>
    <dbReference type="NCBI Taxonomy" id="2767826"/>
    <lineage>
        <taxon>Bacteria</taxon>
        <taxon>Bacillati</taxon>
        <taxon>Actinomycetota</taxon>
        <taxon>Actinomycetes</taxon>
        <taxon>Kitasatosporales</taxon>
        <taxon>Streptomycetaceae</taxon>
        <taxon>Streptomyces</taxon>
    </lineage>
</organism>
<keyword evidence="2" id="KW-0479">Metal-binding</keyword>
<accession>A0ABR7SHZ5</accession>
<dbReference type="Pfam" id="PF04055">
    <property type="entry name" value="Radical_SAM"/>
    <property type="match status" value="1"/>
</dbReference>
<dbReference type="PANTHER" id="PTHR11228:SF7">
    <property type="entry name" value="PQQA PEPTIDE CYCLASE"/>
    <property type="match status" value="1"/>
</dbReference>
<dbReference type="EMBL" id="JACTVJ010000007">
    <property type="protein sequence ID" value="MBC9714325.1"/>
    <property type="molecule type" value="Genomic_DNA"/>
</dbReference>
<evidence type="ECO:0000259" key="5">
    <source>
        <dbReference type="PROSITE" id="PS51918"/>
    </source>
</evidence>
<evidence type="ECO:0000256" key="2">
    <source>
        <dbReference type="ARBA" id="ARBA00022723"/>
    </source>
</evidence>
<dbReference type="RefSeq" id="WP_187814775.1">
    <property type="nucleotide sequence ID" value="NZ_JACTVJ010000007.1"/>
</dbReference>
<dbReference type="InterPro" id="IPR013785">
    <property type="entry name" value="Aldolase_TIM"/>
</dbReference>
<dbReference type="SUPFAM" id="SSF102114">
    <property type="entry name" value="Radical SAM enzymes"/>
    <property type="match status" value="1"/>
</dbReference>
<name>A0ABR7SHZ5_9ACTN</name>
<evidence type="ECO:0000256" key="1">
    <source>
        <dbReference type="ARBA" id="ARBA00022691"/>
    </source>
</evidence>
<dbReference type="SFLD" id="SFLDG01067">
    <property type="entry name" value="SPASM/twitch_domain_containing"/>
    <property type="match status" value="1"/>
</dbReference>
<feature type="domain" description="Radical SAM core" evidence="5">
    <location>
        <begin position="1"/>
        <end position="223"/>
    </location>
</feature>
<keyword evidence="7" id="KW-1185">Reference proteome</keyword>
<comment type="caution">
    <text evidence="6">The sequence shown here is derived from an EMBL/GenBank/DDBJ whole genome shotgun (WGS) entry which is preliminary data.</text>
</comment>
<keyword evidence="1" id="KW-0949">S-adenosyl-L-methionine</keyword>
<gene>
    <name evidence="6" type="ORF">H9Y04_17330</name>
</gene>
<dbReference type="InterPro" id="IPR007197">
    <property type="entry name" value="rSAM"/>
</dbReference>
<dbReference type="Gene3D" id="3.20.20.70">
    <property type="entry name" value="Aldolase class I"/>
    <property type="match status" value="1"/>
</dbReference>